<organism evidence="2 3">
    <name type="scientific">Phlebiopsis gigantea (strain 11061_1 CR5-6)</name>
    <name type="common">White-rot fungus</name>
    <name type="synonym">Peniophora gigantea</name>
    <dbReference type="NCBI Taxonomy" id="745531"/>
    <lineage>
        <taxon>Eukaryota</taxon>
        <taxon>Fungi</taxon>
        <taxon>Dikarya</taxon>
        <taxon>Basidiomycota</taxon>
        <taxon>Agaricomycotina</taxon>
        <taxon>Agaricomycetes</taxon>
        <taxon>Polyporales</taxon>
        <taxon>Phanerochaetaceae</taxon>
        <taxon>Phlebiopsis</taxon>
    </lineage>
</organism>
<dbReference type="Proteomes" id="UP000053257">
    <property type="component" value="Unassembled WGS sequence"/>
</dbReference>
<feature type="region of interest" description="Disordered" evidence="1">
    <location>
        <begin position="63"/>
        <end position="328"/>
    </location>
</feature>
<keyword evidence="3" id="KW-1185">Reference proteome</keyword>
<proteinExistence type="predicted"/>
<feature type="compositionally biased region" description="Low complexity" evidence="1">
    <location>
        <begin position="154"/>
        <end position="166"/>
    </location>
</feature>
<evidence type="ECO:0000256" key="1">
    <source>
        <dbReference type="SAM" id="MobiDB-lite"/>
    </source>
</evidence>
<evidence type="ECO:0000313" key="3">
    <source>
        <dbReference type="Proteomes" id="UP000053257"/>
    </source>
</evidence>
<feature type="compositionally biased region" description="Basic and acidic residues" evidence="1">
    <location>
        <begin position="129"/>
        <end position="146"/>
    </location>
</feature>
<gene>
    <name evidence="2" type="ORF">PHLGIDRAFT_124689</name>
</gene>
<feature type="compositionally biased region" description="Basic and acidic residues" evidence="1">
    <location>
        <begin position="318"/>
        <end position="328"/>
    </location>
</feature>
<feature type="compositionally biased region" description="Acidic residues" evidence="1">
    <location>
        <begin position="102"/>
        <end position="114"/>
    </location>
</feature>
<dbReference type="HOGENOM" id="CLU_049777_0_0_1"/>
<reference evidence="2 3" key="1">
    <citation type="journal article" date="2014" name="PLoS Genet.">
        <title>Analysis of the Phlebiopsis gigantea genome, transcriptome and secretome provides insight into its pioneer colonization strategies of wood.</title>
        <authorList>
            <person name="Hori C."/>
            <person name="Ishida T."/>
            <person name="Igarashi K."/>
            <person name="Samejima M."/>
            <person name="Suzuki H."/>
            <person name="Master E."/>
            <person name="Ferreira P."/>
            <person name="Ruiz-Duenas F.J."/>
            <person name="Held B."/>
            <person name="Canessa P."/>
            <person name="Larrondo L.F."/>
            <person name="Schmoll M."/>
            <person name="Druzhinina I.S."/>
            <person name="Kubicek C.P."/>
            <person name="Gaskell J.A."/>
            <person name="Kersten P."/>
            <person name="St John F."/>
            <person name="Glasner J."/>
            <person name="Sabat G."/>
            <person name="Splinter BonDurant S."/>
            <person name="Syed K."/>
            <person name="Yadav J."/>
            <person name="Mgbeahuruike A.C."/>
            <person name="Kovalchuk A."/>
            <person name="Asiegbu F.O."/>
            <person name="Lackner G."/>
            <person name="Hoffmeister D."/>
            <person name="Rencoret J."/>
            <person name="Gutierrez A."/>
            <person name="Sun H."/>
            <person name="Lindquist E."/>
            <person name="Barry K."/>
            <person name="Riley R."/>
            <person name="Grigoriev I.V."/>
            <person name="Henrissat B."/>
            <person name="Kues U."/>
            <person name="Berka R.M."/>
            <person name="Martinez A.T."/>
            <person name="Covert S.F."/>
            <person name="Blanchette R.A."/>
            <person name="Cullen D."/>
        </authorList>
    </citation>
    <scope>NUCLEOTIDE SEQUENCE [LARGE SCALE GENOMIC DNA]</scope>
    <source>
        <strain evidence="2 3">11061_1 CR5-6</strain>
    </source>
</reference>
<dbReference type="OrthoDB" id="3358973at2759"/>
<dbReference type="AlphaFoldDB" id="A0A0C3SD55"/>
<feature type="compositionally biased region" description="Basic and acidic residues" evidence="1">
    <location>
        <begin position="71"/>
        <end position="82"/>
    </location>
</feature>
<evidence type="ECO:0000313" key="2">
    <source>
        <dbReference type="EMBL" id="KIP11522.1"/>
    </source>
</evidence>
<accession>A0A0C3SD55</accession>
<name>A0A0C3SD55_PHLG1</name>
<sequence length="350" mass="38506">MSLHKFVKPERASKLGECSGFHSKFGHFAYDDHDRLLTIRHDAAELSSATAAGAQPMSLQLNQHPEPAEEDISRAGVYHDEPAPSSSPSSGAKGKQRAENPFDGDENPSEDEYDSGEKGYPPTNDEETESKMIEENLRRWEAEEKQRRKSARESTSTVASSSLVSDVTRRASLLWPGRRRSRQQAPPEGPGLHHRIRTSEDGVALDDLDTRLSAPPTPEPDNPFMTPAASTVSLNAPEGSVIMQEADPAKVALSEESGSPTSRGKRPSLGRDNSVRQHPPPQPLDLPAPRSPPPRTQTPHANRPPEPIPSPAPTPHQLEPDEPPKRWWTDWLCGCREEGDHQAGRTNPFE</sequence>
<protein>
    <submittedName>
        <fullName evidence="2">Uncharacterized protein</fullName>
    </submittedName>
</protein>
<feature type="compositionally biased region" description="Pro residues" evidence="1">
    <location>
        <begin position="278"/>
        <end position="314"/>
    </location>
</feature>
<dbReference type="EMBL" id="KN840445">
    <property type="protein sequence ID" value="KIP11522.1"/>
    <property type="molecule type" value="Genomic_DNA"/>
</dbReference>
<feature type="compositionally biased region" description="Low complexity" evidence="1">
    <location>
        <begin position="83"/>
        <end position="93"/>
    </location>
</feature>